<name>A0A7Y0AF54_9BACT</name>
<evidence type="ECO:0000256" key="4">
    <source>
        <dbReference type="ARBA" id="ARBA00022837"/>
    </source>
</evidence>
<keyword evidence="2" id="KW-0479">Metal-binding</keyword>
<dbReference type="Gene3D" id="2.60.40.10">
    <property type="entry name" value="Immunoglobulins"/>
    <property type="match status" value="2"/>
</dbReference>
<evidence type="ECO:0000256" key="5">
    <source>
        <dbReference type="ARBA" id="ARBA00023157"/>
    </source>
</evidence>
<comment type="caution">
    <text evidence="8">The sequence shown here is derived from an EMBL/GenBank/DDBJ whole genome shotgun (WGS) entry which is preliminary data.</text>
</comment>
<dbReference type="PANTHER" id="PTHR19277">
    <property type="entry name" value="PENTRAXIN"/>
    <property type="match status" value="1"/>
</dbReference>
<dbReference type="GO" id="GO:0005975">
    <property type="term" value="P:carbohydrate metabolic process"/>
    <property type="evidence" value="ECO:0007669"/>
    <property type="project" value="UniProtKB-ARBA"/>
</dbReference>
<keyword evidence="5" id="KW-1015">Disulfide bond</keyword>
<organism evidence="8 9">
    <name type="scientific">Hymenobacter polaris</name>
    <dbReference type="NCBI Taxonomy" id="2682546"/>
    <lineage>
        <taxon>Bacteria</taxon>
        <taxon>Pseudomonadati</taxon>
        <taxon>Bacteroidota</taxon>
        <taxon>Cytophagia</taxon>
        <taxon>Cytophagales</taxon>
        <taxon>Hymenobacteraceae</taxon>
        <taxon>Hymenobacter</taxon>
    </lineage>
</organism>
<reference evidence="8 9" key="1">
    <citation type="submission" date="2020-04" db="EMBL/GenBank/DDBJ databases">
        <title>Hymenobacter polaris sp. nov., isolated from Arctic soil.</title>
        <authorList>
            <person name="Dahal R.H."/>
        </authorList>
    </citation>
    <scope>NUCLEOTIDE SEQUENCE [LARGE SCALE GENOMIC DNA]</scope>
    <source>
        <strain evidence="8 9">RP-2-7</strain>
    </source>
</reference>
<evidence type="ECO:0000259" key="7">
    <source>
        <dbReference type="PROSITE" id="PS50853"/>
    </source>
</evidence>
<dbReference type="InterPro" id="IPR026444">
    <property type="entry name" value="Secre_tail"/>
</dbReference>
<dbReference type="CDD" id="cd00102">
    <property type="entry name" value="IPT"/>
    <property type="match status" value="1"/>
</dbReference>
<dbReference type="Gene3D" id="2.60.120.200">
    <property type="match status" value="2"/>
</dbReference>
<dbReference type="Proteomes" id="UP000559626">
    <property type="component" value="Unassembled WGS sequence"/>
</dbReference>
<dbReference type="SUPFAM" id="SSF49899">
    <property type="entry name" value="Concanavalin A-like lectins/glucanases"/>
    <property type="match status" value="2"/>
</dbReference>
<dbReference type="InterPro" id="IPR036116">
    <property type="entry name" value="FN3_sf"/>
</dbReference>
<feature type="domain" description="Fibronectin type-III" evidence="7">
    <location>
        <begin position="555"/>
        <end position="649"/>
    </location>
</feature>
<feature type="chain" id="PRO_5030727421" evidence="6">
    <location>
        <begin position="26"/>
        <end position="1429"/>
    </location>
</feature>
<dbReference type="SUPFAM" id="SSF81296">
    <property type="entry name" value="E set domains"/>
    <property type="match status" value="1"/>
</dbReference>
<comment type="cofactor">
    <cofactor evidence="1">
        <name>Ca(2+)</name>
        <dbReference type="ChEBI" id="CHEBI:29108"/>
    </cofactor>
</comment>
<dbReference type="GO" id="GO:0004553">
    <property type="term" value="F:hydrolase activity, hydrolyzing O-glycosyl compounds"/>
    <property type="evidence" value="ECO:0007669"/>
    <property type="project" value="UniProtKB-ARBA"/>
</dbReference>
<protein>
    <submittedName>
        <fullName evidence="8">T9SS type A sorting domain-containing protein</fullName>
    </submittedName>
</protein>
<dbReference type="GO" id="GO:0046872">
    <property type="term" value="F:metal ion binding"/>
    <property type="evidence" value="ECO:0007669"/>
    <property type="project" value="UniProtKB-KW"/>
</dbReference>
<dbReference type="SMART" id="SM00560">
    <property type="entry name" value="LamGL"/>
    <property type="match status" value="2"/>
</dbReference>
<dbReference type="PANTHER" id="PTHR19277:SF125">
    <property type="entry name" value="B6"/>
    <property type="match status" value="1"/>
</dbReference>
<evidence type="ECO:0000256" key="2">
    <source>
        <dbReference type="ARBA" id="ARBA00022723"/>
    </source>
</evidence>
<dbReference type="PROSITE" id="PS50853">
    <property type="entry name" value="FN3"/>
    <property type="match status" value="1"/>
</dbReference>
<accession>A0A7Y0AF54</accession>
<dbReference type="Pfam" id="PF01833">
    <property type="entry name" value="TIG"/>
    <property type="match status" value="1"/>
</dbReference>
<sequence length="1429" mass="144227">MQKRVACALWAFGAGWLLAGTPAFAQTAIVPVAVTGYTDDVVANGNSLPLTSTSNDFDNASYVLMEKGYSPLIQNIGTASGGLPTGGLITSATGSGATYQLASYSANNSLRGGGTLTLSTPQAATTLYLLAATGSGSSNMGVTVTFTDNTTQVFSAVSVPDWYNGSNYAIQGLGRVSRASNALIGNDASNPRLYEFSFALSPANTTKSIQSVTTTQNGGVLNVMGVSVAPTAIITSISPGSAGAGVPATLTGVGLAGATSLVINGAPATILTNMGTAITFRVPAGASATGTSSVTTPNNTATSTAFTYLPAPGNALAFDGADDYVSLPSGLNTANFTFEAWINYQDNGGWTRIFDFGTGTTSWMMLTAKTAYGNNSGYLGFGITANRNAGPEVNILSTTPLVPGRWQHVAVTLATTAGITSGTLYLNGQVVGTNSNLGVSPASLGTLTNSWLGRSQYGQDPYLKGSLDEVRIYNAALTQAQVQADMASTASAAPGSLAAYYSFDEGTPATASTGANTALTTLYNIGNGGNGTLTNFSLASGNTTSNWVESYALVVPTAAAATGAGSSGFTANWTAPALGSVASYYVDVATNATFSAGLITRSVAAPATSLAITGLAPGTTYYYRVRADKASVTGQGAYSATMVAPTCAAPLAVAQNVTLTLDANGNATLGPSAANNGSTANCGLAPASALSVSRTTFSCADLTPTATNAALTFSNPNQSNQYVDLGSSATMPVGNSAYTIEAWVKPTQMGQYGIIGWGNYGNNNQVNALRLSPTGLRNYWWSNDLDATTADLSGAWHHVAASYDPATNTRCLYLDGALVSTDQPSTATPHAVPNADNLRIGSTNFGEFFPGSIDEVRVWSVTRTAAQIAATRSMSIPGSTTGLVAYYRLNENGGTTVADATGTAANAGTLVGSPTWTVPGAPVAYGQPVALTVTDNQGNTSTAPLVVTVVVPVGTTAVAWNGAASTDWMNCHNWSYGLVPSASVSVTLPGGQARYPSLTTGTYPVSSITIAGGASLASASGAELQVNGDLNNSGTISLSGPVTFVGAAATQALGGSSATSFGDLAVRKASGTVQLGQSATVTNSLTLTSGLLDTKAYQLTLAPGATISETDASYVLGSVAATRTLAPGSTESFGGLGLSLTPALGSTAPGSTPVVRTTGTALAGVGTSQSILRYFTITPANKTGLNVSLVFSYFAHELATSPATPEANLALFKSETGASNSWLSQNPATLNTSDKTVTKTGITSFSIWTLANSATPLPVELVSFAAAAQGPAAVRLTWTTASELHSRAFEVERSADGVTFAKVGQVAAAGTSATTRTYSLLDAALPAGASRLHYRLRQVDQDGAAHYTPVRTVALGGAAGLSLYPNPTPGAATLSGAAAGALVQVLDALGRVVATATADANGTATLPAGLPAGVYVVRAGAQPLRLTVE</sequence>
<evidence type="ECO:0000256" key="1">
    <source>
        <dbReference type="ARBA" id="ARBA00001913"/>
    </source>
</evidence>
<dbReference type="InterPro" id="IPR051360">
    <property type="entry name" value="Neuronal_Pentraxin_Related"/>
</dbReference>
<dbReference type="RefSeq" id="WP_169531713.1">
    <property type="nucleotide sequence ID" value="NZ_JABBGH010000002.1"/>
</dbReference>
<evidence type="ECO:0000256" key="6">
    <source>
        <dbReference type="SAM" id="SignalP"/>
    </source>
</evidence>
<dbReference type="SMART" id="SM00060">
    <property type="entry name" value="FN3"/>
    <property type="match status" value="1"/>
</dbReference>
<dbReference type="EMBL" id="JABBGH010000002">
    <property type="protein sequence ID" value="NML66047.1"/>
    <property type="molecule type" value="Genomic_DNA"/>
</dbReference>
<keyword evidence="9" id="KW-1185">Reference proteome</keyword>
<dbReference type="InterPro" id="IPR014756">
    <property type="entry name" value="Ig_E-set"/>
</dbReference>
<dbReference type="SUPFAM" id="SSF49265">
    <property type="entry name" value="Fibronectin type III"/>
    <property type="match status" value="1"/>
</dbReference>
<dbReference type="InterPro" id="IPR006558">
    <property type="entry name" value="LamG-like"/>
</dbReference>
<evidence type="ECO:0000313" key="8">
    <source>
        <dbReference type="EMBL" id="NML66047.1"/>
    </source>
</evidence>
<gene>
    <name evidence="8" type="ORF">HHL22_12610</name>
</gene>
<feature type="signal peptide" evidence="6">
    <location>
        <begin position="1"/>
        <end position="25"/>
    </location>
</feature>
<evidence type="ECO:0000313" key="9">
    <source>
        <dbReference type="Proteomes" id="UP000559626"/>
    </source>
</evidence>
<dbReference type="InterPro" id="IPR003961">
    <property type="entry name" value="FN3_dom"/>
</dbReference>
<dbReference type="InterPro" id="IPR013320">
    <property type="entry name" value="ConA-like_dom_sf"/>
</dbReference>
<dbReference type="InterPro" id="IPR002909">
    <property type="entry name" value="IPT_dom"/>
</dbReference>
<dbReference type="Pfam" id="PF00041">
    <property type="entry name" value="fn3"/>
    <property type="match status" value="1"/>
</dbReference>
<dbReference type="InterPro" id="IPR013783">
    <property type="entry name" value="Ig-like_fold"/>
</dbReference>
<dbReference type="NCBIfam" id="TIGR04183">
    <property type="entry name" value="Por_Secre_tail"/>
    <property type="match status" value="1"/>
</dbReference>
<dbReference type="Pfam" id="PF13385">
    <property type="entry name" value="Laminin_G_3"/>
    <property type="match status" value="2"/>
</dbReference>
<evidence type="ECO:0000256" key="3">
    <source>
        <dbReference type="ARBA" id="ARBA00022729"/>
    </source>
</evidence>
<proteinExistence type="predicted"/>
<keyword evidence="4" id="KW-0106">Calcium</keyword>
<keyword evidence="3 6" id="KW-0732">Signal</keyword>